<dbReference type="Proteomes" id="UP000236731">
    <property type="component" value="Unassembled WGS sequence"/>
</dbReference>
<accession>A0A1H5U3W0</accession>
<sequence length="206" mass="23994">MVKKSVLQKLSDQELFRYLSPTNRSVPEAVRYAYDILRERGHGFTTEEHDRIEGIIKGKIEAEQYEALQRHKNFDENLTFDEDAVELYPNWGILVFSIVFGPFLASFLQFYNFLKIKKTWPAIFSLGFGAFYLLPKLLTPELLSKIPLVINLGASIIFLPFFGLGFIGLMLINREFMPKDIKYRPKPLVFPLLLYIVITIVKLYYL</sequence>
<protein>
    <submittedName>
        <fullName evidence="2">Uncharacterized protein</fullName>
    </submittedName>
</protein>
<dbReference type="OrthoDB" id="1253310at2"/>
<reference evidence="3" key="1">
    <citation type="submission" date="2016-10" db="EMBL/GenBank/DDBJ databases">
        <authorList>
            <person name="Varghese N."/>
            <person name="Submissions S."/>
        </authorList>
    </citation>
    <scope>NUCLEOTIDE SEQUENCE [LARGE SCALE GENOMIC DNA]</scope>
    <source>
        <strain evidence="3">DSM 22361</strain>
    </source>
</reference>
<evidence type="ECO:0000313" key="3">
    <source>
        <dbReference type="Proteomes" id="UP000236731"/>
    </source>
</evidence>
<feature type="transmembrane region" description="Helical" evidence="1">
    <location>
        <begin position="150"/>
        <end position="172"/>
    </location>
</feature>
<dbReference type="EMBL" id="FNUT01000002">
    <property type="protein sequence ID" value="SEF68967.1"/>
    <property type="molecule type" value="Genomic_DNA"/>
</dbReference>
<organism evidence="2 3">
    <name type="scientific">Sphingobacterium lactis</name>
    <dbReference type="NCBI Taxonomy" id="797291"/>
    <lineage>
        <taxon>Bacteria</taxon>
        <taxon>Pseudomonadati</taxon>
        <taxon>Bacteroidota</taxon>
        <taxon>Sphingobacteriia</taxon>
        <taxon>Sphingobacteriales</taxon>
        <taxon>Sphingobacteriaceae</taxon>
        <taxon>Sphingobacterium</taxon>
    </lineage>
</organism>
<dbReference type="RefSeq" id="WP_103905178.1">
    <property type="nucleotide sequence ID" value="NZ_CP049246.1"/>
</dbReference>
<evidence type="ECO:0000313" key="2">
    <source>
        <dbReference type="EMBL" id="SEF68967.1"/>
    </source>
</evidence>
<keyword evidence="1" id="KW-1133">Transmembrane helix</keyword>
<name>A0A1H5U3W0_9SPHI</name>
<keyword evidence="1" id="KW-0812">Transmembrane</keyword>
<feature type="transmembrane region" description="Helical" evidence="1">
    <location>
        <begin position="88"/>
        <end position="108"/>
    </location>
</feature>
<feature type="transmembrane region" description="Helical" evidence="1">
    <location>
        <begin position="120"/>
        <end position="138"/>
    </location>
</feature>
<keyword evidence="1" id="KW-0472">Membrane</keyword>
<keyword evidence="3" id="KW-1185">Reference proteome</keyword>
<dbReference type="AlphaFoldDB" id="A0A1H5U3W0"/>
<gene>
    <name evidence="2" type="ORF">SAMN05421877_102151</name>
</gene>
<proteinExistence type="predicted"/>
<feature type="transmembrane region" description="Helical" evidence="1">
    <location>
        <begin position="188"/>
        <end position="205"/>
    </location>
</feature>
<evidence type="ECO:0000256" key="1">
    <source>
        <dbReference type="SAM" id="Phobius"/>
    </source>
</evidence>